<comment type="caution">
    <text evidence="1">The sequence shown here is derived from an EMBL/GenBank/DDBJ whole genome shotgun (WGS) entry which is preliminary data.</text>
</comment>
<dbReference type="Proteomes" id="UP001165960">
    <property type="component" value="Unassembled WGS sequence"/>
</dbReference>
<evidence type="ECO:0000313" key="1">
    <source>
        <dbReference type="EMBL" id="KAJ9073240.1"/>
    </source>
</evidence>
<organism evidence="1 2">
    <name type="scientific">Entomophthora muscae</name>
    <dbReference type="NCBI Taxonomy" id="34485"/>
    <lineage>
        <taxon>Eukaryota</taxon>
        <taxon>Fungi</taxon>
        <taxon>Fungi incertae sedis</taxon>
        <taxon>Zoopagomycota</taxon>
        <taxon>Entomophthoromycotina</taxon>
        <taxon>Entomophthoromycetes</taxon>
        <taxon>Entomophthorales</taxon>
        <taxon>Entomophthoraceae</taxon>
        <taxon>Entomophthora</taxon>
    </lineage>
</organism>
<sequence length="1138" mass="130112">MLCWITQALYICSCIKVLFQAASTEIVLREAYIDSPVFQSQVEAAQNRVLETWESLDSWVEKYRSVLAALRVMGSSKRILIEEKLVQKNDKKCRPDLQYAISLLETMEREIIEPVANVQNRLREDLSVQQKKFKDEQKAFDKQILEYSGLIKCTMDPELAVKLVEESYQLYSLKVAKCQKYINWVDYLNQIQSGSELWWLNKNCQVFDRAMRWHSDCMACLRSTESTVEVMTVQLNRYPESAALEIPQNNTQMAEEIFRTDFAKYRKALGLPSLDLLDASMLKCAIDLVPDRYERVGYLLFNMNHDEVWQRGFFEITRLGQFVLVPSELCDIEMEPIELVAATLNEISHPSRHNVFQLSHIGINSVRTIYLQAECTLDKNAWSLAFHTYIKDDINGDSLDPVSEPSVMSQASSAVSTVPSRGDEPESHRFSGSQIATSRTTSYIQDQMADVYESRHLSPPPLLGNFVNENVDTDACARRMLEDESRSHRTSNGDEMIIKVGQVLVRDFKSAKSRESFNHNRPSSIGSWRKVMFTLKSSGILSQYHEQDKSIVGMLNLKDVTRFNIRPLDDSYFHNNSSFVIEETGKDPHYFSVGTLVERNVWLCLLKAFAQPEILGRVVPIPKLYRVCRSFWLRVIEGRNFSSSTDLYCQVAFDGTLASFTSTKFKTTAPFWREDFLFDDLAPFREGVAINVMGQNRYQKDTRVGRAFIPVRSIRPGEFYEGWYPVIQGDPKPSGGLFQNMDSKKKKSIATFGTSSMAPADGAVADLRLKLRYDEIVVLKSSEYATLLELLMEIESDVVYDLVIGPKHLDWVAETLLKVYCARHHSIPWLNYLAEKEVQATEDPNILFRGNSILTKAIDAYMKMVGLQYVDSTIGNIVREVCKRKVSCEVDGSKLNKPEDVKGQWKTLFSYADQLFQAIQNSKNQCPRELRCFFNHLRRVISEKFDKTPEQLLMTKYTCVSGFLFLRLFCPAVLSPKLFGLVREHPDPKTHRTLTLLAKSLQCLANLADFGVKEPYMAQMNNFISDNTNNLMEFIDFIASPPSADIMWVQTRYPLPPHPTGFHAQLPPYVIDLDRELSFLSGYVTRYTKNLKQTASSDTRFSKAGKLERLISVCNTIDFMVKDCVQSGTKDVTAQLLS</sequence>
<protein>
    <submittedName>
        <fullName evidence="1">Uncharacterized protein</fullName>
    </submittedName>
</protein>
<name>A0ACC2TEX2_9FUNG</name>
<accession>A0ACC2TEX2</accession>
<gene>
    <name evidence="1" type="ORF">DSO57_1018689</name>
</gene>
<proteinExistence type="predicted"/>
<dbReference type="EMBL" id="QTSX02002922">
    <property type="protein sequence ID" value="KAJ9073240.1"/>
    <property type="molecule type" value="Genomic_DNA"/>
</dbReference>
<evidence type="ECO:0000313" key="2">
    <source>
        <dbReference type="Proteomes" id="UP001165960"/>
    </source>
</evidence>
<reference evidence="1" key="1">
    <citation type="submission" date="2022-04" db="EMBL/GenBank/DDBJ databases">
        <title>Genome of the entomopathogenic fungus Entomophthora muscae.</title>
        <authorList>
            <person name="Elya C."/>
            <person name="Lovett B.R."/>
            <person name="Lee E."/>
            <person name="Macias A.M."/>
            <person name="Hajek A.E."/>
            <person name="De Bivort B.L."/>
            <person name="Kasson M.T."/>
            <person name="De Fine Licht H.H."/>
            <person name="Stajich J.E."/>
        </authorList>
    </citation>
    <scope>NUCLEOTIDE SEQUENCE</scope>
    <source>
        <strain evidence="1">Berkeley</strain>
    </source>
</reference>
<keyword evidence="2" id="KW-1185">Reference proteome</keyword>